<proteinExistence type="predicted"/>
<keyword evidence="2" id="KW-1185">Reference proteome</keyword>
<sequence length="97" mass="10313">MELTDRGERLTGQDAQEWMVSASLRSAILLERVLGGLGAGEDGRTPQVVPVVQQGLVVAGRKGLLTCAFGSDLIRLCEVAVLMAPQHDPAYRVISAP</sequence>
<dbReference type="EMBL" id="JBHSEH010000004">
    <property type="protein sequence ID" value="MFC4424833.1"/>
    <property type="molecule type" value="Genomic_DNA"/>
</dbReference>
<comment type="caution">
    <text evidence="1">The sequence shown here is derived from an EMBL/GenBank/DDBJ whole genome shotgun (WGS) entry which is preliminary data.</text>
</comment>
<reference evidence="2" key="1">
    <citation type="journal article" date="2019" name="Int. J. Syst. Evol. Microbiol.">
        <title>The Global Catalogue of Microorganisms (GCM) 10K type strain sequencing project: providing services to taxonomists for standard genome sequencing and annotation.</title>
        <authorList>
            <consortium name="The Broad Institute Genomics Platform"/>
            <consortium name="The Broad Institute Genome Sequencing Center for Infectious Disease"/>
            <person name="Wu L."/>
            <person name="Ma J."/>
        </authorList>
    </citation>
    <scope>NUCLEOTIDE SEQUENCE [LARGE SCALE GENOMIC DNA]</scope>
    <source>
        <strain evidence="2">CCUG 56029</strain>
    </source>
</reference>
<dbReference type="Proteomes" id="UP001595998">
    <property type="component" value="Unassembled WGS sequence"/>
</dbReference>
<gene>
    <name evidence="1" type="ORF">ACFOZ9_01325</name>
</gene>
<protein>
    <submittedName>
        <fullName evidence="1">Uncharacterized protein</fullName>
    </submittedName>
</protein>
<name>A0ABV8XJG7_9DEIO</name>
<organism evidence="1 2">
    <name type="scientific">Deinococcus navajonensis</name>
    <dbReference type="NCBI Taxonomy" id="309884"/>
    <lineage>
        <taxon>Bacteria</taxon>
        <taxon>Thermotogati</taxon>
        <taxon>Deinococcota</taxon>
        <taxon>Deinococci</taxon>
        <taxon>Deinococcales</taxon>
        <taxon>Deinococcaceae</taxon>
        <taxon>Deinococcus</taxon>
    </lineage>
</organism>
<dbReference type="RefSeq" id="WP_380035414.1">
    <property type="nucleotide sequence ID" value="NZ_JBHSEH010000004.1"/>
</dbReference>
<evidence type="ECO:0000313" key="1">
    <source>
        <dbReference type="EMBL" id="MFC4424833.1"/>
    </source>
</evidence>
<evidence type="ECO:0000313" key="2">
    <source>
        <dbReference type="Proteomes" id="UP001595998"/>
    </source>
</evidence>
<accession>A0ABV8XJG7</accession>